<dbReference type="Pfam" id="PF12796">
    <property type="entry name" value="Ank_2"/>
    <property type="match status" value="1"/>
</dbReference>
<evidence type="ECO:0008006" key="3">
    <source>
        <dbReference type="Google" id="ProtNLM"/>
    </source>
</evidence>
<keyword evidence="2" id="KW-1185">Reference proteome</keyword>
<dbReference type="Proteomes" id="UP000794436">
    <property type="component" value="Unassembled WGS sequence"/>
</dbReference>
<protein>
    <recommendedName>
        <fullName evidence="3">Ankyrin repeat-containing domain</fullName>
    </recommendedName>
</protein>
<dbReference type="InterPro" id="IPR036770">
    <property type="entry name" value="Ankyrin_rpt-contain_sf"/>
</dbReference>
<dbReference type="PANTHER" id="PTHR46586">
    <property type="entry name" value="ANKYRIN REPEAT-CONTAINING PROTEIN"/>
    <property type="match status" value="1"/>
</dbReference>
<sequence length="697" mass="79065">MNASYMEMVIKDDDLRGLKMVYKLHKQGISREHPQFGFRKPMRLAAEYGRLDMLKWLGEQEERGEWLEDRWLLDAAIKSCSLDVVQWVHSVYTGKDQFVLLCKPLDLVAPQGALELLQWVLATFPKAQLTTNAMDGAAANGHLEMVKYLHSEWKEGYVSAESLEYAKEEDLLEMIQLFEQYNVDGWTTILMDHAAAVGCLESVRYLHSHRTEGCTTRAMDEAAKGGHLDVVKFLHENRSEGSLLKYFSNFVDAIPVDLIEEAVCNGHWYITKFLLSTTDQLDAMSDRSFSKTVEIASLYGDIDMVELLLSANYRFKPSNAHGFINTSILGNIDLLELLEKARQQGGDLWERLIYDGMDTEPFAGTKMKWRSVQLAVTAYYGHVELAHWLYDRRYGHFKSAHLAQCAASDEVDMARTILSFEPSAQVTNDAIAAAAKRGNVRLFKLLYQFWEVKESRRPLIDYAAGGGSYDLVKFIHENCPKAVCTWRAIDLAVRSDQLDIVRYLHEKRTEGCSVNAMGIDACKDYLTTLQFLHTHRHEGCTTAAMDWAAAHGNLSVVKFLHENRSEGCTSAAMDEAAEREYFHVVQYLHTNRTEGCTTSAMDSVARHGSFRVLNWLNENRDEGCSTKAMDGAALTSQLTIMRPGMVKFLHKNRQEGYHETVLDKAVQLDPEDESLVQQYLRPVELKDNYASSLFTSA</sequence>
<evidence type="ECO:0000313" key="2">
    <source>
        <dbReference type="Proteomes" id="UP000794436"/>
    </source>
</evidence>
<dbReference type="Gene3D" id="1.25.40.20">
    <property type="entry name" value="Ankyrin repeat-containing domain"/>
    <property type="match status" value="4"/>
</dbReference>
<reference evidence="1" key="1">
    <citation type="submission" date="2019-03" db="EMBL/GenBank/DDBJ databases">
        <title>Long read genome sequence of the mycoparasitic Pythium oligandrum ATCC 38472 isolated from sugarbeet rhizosphere.</title>
        <authorList>
            <person name="Gaulin E."/>
        </authorList>
    </citation>
    <scope>NUCLEOTIDE SEQUENCE</scope>
    <source>
        <strain evidence="1">ATCC 38472_TT</strain>
    </source>
</reference>
<gene>
    <name evidence="1" type="ORF">Poli38472_013680</name>
</gene>
<dbReference type="PANTHER" id="PTHR46586:SF3">
    <property type="entry name" value="ANKYRIN REPEAT-CONTAINING PROTEIN"/>
    <property type="match status" value="1"/>
</dbReference>
<name>A0A8K1FIY0_PYTOL</name>
<proteinExistence type="predicted"/>
<dbReference type="OrthoDB" id="60283at2759"/>
<dbReference type="Pfam" id="PF13637">
    <property type="entry name" value="Ank_4"/>
    <property type="match status" value="2"/>
</dbReference>
<comment type="caution">
    <text evidence="1">The sequence shown here is derived from an EMBL/GenBank/DDBJ whole genome shotgun (WGS) entry which is preliminary data.</text>
</comment>
<dbReference type="InterPro" id="IPR052050">
    <property type="entry name" value="SecEffector_AnkRepeat"/>
</dbReference>
<accession>A0A8K1FIY0</accession>
<dbReference type="InterPro" id="IPR002110">
    <property type="entry name" value="Ankyrin_rpt"/>
</dbReference>
<dbReference type="AlphaFoldDB" id="A0A8K1FIY0"/>
<evidence type="ECO:0000313" key="1">
    <source>
        <dbReference type="EMBL" id="TMW61217.1"/>
    </source>
</evidence>
<organism evidence="1 2">
    <name type="scientific">Pythium oligandrum</name>
    <name type="common">Mycoparasitic fungus</name>
    <dbReference type="NCBI Taxonomy" id="41045"/>
    <lineage>
        <taxon>Eukaryota</taxon>
        <taxon>Sar</taxon>
        <taxon>Stramenopiles</taxon>
        <taxon>Oomycota</taxon>
        <taxon>Peronosporomycetes</taxon>
        <taxon>Pythiales</taxon>
        <taxon>Pythiaceae</taxon>
        <taxon>Pythium</taxon>
    </lineage>
</organism>
<dbReference type="SUPFAM" id="SSF48403">
    <property type="entry name" value="Ankyrin repeat"/>
    <property type="match status" value="2"/>
</dbReference>
<dbReference type="EMBL" id="SPLM01000077">
    <property type="protein sequence ID" value="TMW61217.1"/>
    <property type="molecule type" value="Genomic_DNA"/>
</dbReference>